<dbReference type="InterPro" id="IPR024741">
    <property type="entry name" value="Condensin2_G2"/>
</dbReference>
<dbReference type="AlphaFoldDB" id="A0AA87ZVW8"/>
<dbReference type="Proteomes" id="UP001187192">
    <property type="component" value="Unassembled WGS sequence"/>
</dbReference>
<evidence type="ECO:0008006" key="4">
    <source>
        <dbReference type="Google" id="ProtNLM"/>
    </source>
</evidence>
<reference evidence="2" key="1">
    <citation type="submission" date="2023-07" db="EMBL/GenBank/DDBJ databases">
        <title>draft genome sequence of fig (Ficus carica).</title>
        <authorList>
            <person name="Takahashi T."/>
            <person name="Nishimura K."/>
        </authorList>
    </citation>
    <scope>NUCLEOTIDE SEQUENCE</scope>
</reference>
<dbReference type="GO" id="GO:0005634">
    <property type="term" value="C:nucleus"/>
    <property type="evidence" value="ECO:0007669"/>
    <property type="project" value="InterPro"/>
</dbReference>
<evidence type="ECO:0000313" key="3">
    <source>
        <dbReference type="Proteomes" id="UP001187192"/>
    </source>
</evidence>
<evidence type="ECO:0000256" key="1">
    <source>
        <dbReference type="SAM" id="MobiDB-lite"/>
    </source>
</evidence>
<protein>
    <recommendedName>
        <fullName evidence="4">ARM repeat superfamily protein</fullName>
    </recommendedName>
</protein>
<feature type="region of interest" description="Disordered" evidence="1">
    <location>
        <begin position="62"/>
        <end position="104"/>
    </location>
</feature>
<dbReference type="InterPro" id="IPR001611">
    <property type="entry name" value="Leu-rich_rpt"/>
</dbReference>
<gene>
    <name evidence="2" type="ORF">TIFTF001_004647</name>
</gene>
<dbReference type="PANTHER" id="PTHR16199:SF4">
    <property type="entry name" value="CONDENSIN-2 COMPLEX SUBUNIT G2"/>
    <property type="match status" value="1"/>
</dbReference>
<feature type="region of interest" description="Disordered" evidence="1">
    <location>
        <begin position="808"/>
        <end position="851"/>
    </location>
</feature>
<dbReference type="SUPFAM" id="SSF48371">
    <property type="entry name" value="ARM repeat"/>
    <property type="match status" value="1"/>
</dbReference>
<dbReference type="GO" id="GO:0000070">
    <property type="term" value="P:mitotic sister chromatid segregation"/>
    <property type="evidence" value="ECO:0007669"/>
    <property type="project" value="TreeGrafter"/>
</dbReference>
<comment type="caution">
    <text evidence="2">The sequence shown here is derived from an EMBL/GenBank/DDBJ whole genome shotgun (WGS) entry which is preliminary data.</text>
</comment>
<organism evidence="2 3">
    <name type="scientific">Ficus carica</name>
    <name type="common">Common fig</name>
    <dbReference type="NCBI Taxonomy" id="3494"/>
    <lineage>
        <taxon>Eukaryota</taxon>
        <taxon>Viridiplantae</taxon>
        <taxon>Streptophyta</taxon>
        <taxon>Embryophyta</taxon>
        <taxon>Tracheophyta</taxon>
        <taxon>Spermatophyta</taxon>
        <taxon>Magnoliopsida</taxon>
        <taxon>eudicotyledons</taxon>
        <taxon>Gunneridae</taxon>
        <taxon>Pentapetalae</taxon>
        <taxon>rosids</taxon>
        <taxon>fabids</taxon>
        <taxon>Rosales</taxon>
        <taxon>Moraceae</taxon>
        <taxon>Ficeae</taxon>
        <taxon>Ficus</taxon>
    </lineage>
</organism>
<accession>A0AA87ZVW8</accession>
<sequence>MEKQLRSSLQSSAEEFISLAAKFALKSSRSALKTLIHHIDVSSDLRSSLPLSLHRSISLSIPSFHNPSSPHSPPSPPSKRNRRSSRRSDREPRRDRDNDDEKQRISQSLQVFAYVTRLCVSHPGNAFSSADLLAGAQLLHDNLISFESDAALSSEIANLCEEWWKEDLPGRESLISQSLPFFLSKSLTSTKKQDVHRVYALREAFALFDFEDESIEDLKLLIIRCVVAPLYMKTEEGRRFVAFAFGLSGQLLKELLAMIRSQIPMGGKSMLEAYGDVLFRAWKVAEENSRDEIENRYLQELIEGAIYARTESLAASVRRVLGAFINQRTTNGVEKLLFRLSEPLIFRSLQVANPNVRQNALHLLLDLFPLEDPDSTKEMKDTMLGKQFYLLEKLLVDDYPDTRVVAVEVLLPRLRHLILDNVLSIRRALVDLLLVIRDIQNFQFNKVVELDVLLDTLANDQPDIAQKITKLLMPSYFPSKASTEEACNRCLALIKRSPMAGARFCELAVLEGASLKSQTELVKVLINLVVSLDKVHGNHIEGLLLAAANLCSTLASEPKYKSALKELFVGEKLKRLFSRASSRRAQSSVFKIASTISIEEVAVLLDGCMALIMNCNGLSGDVERQAEVRSAHHLLLSCGRLDFMFEVLTSFLQKTAVHCHSRYGTEVPKPSVSSAKRKSVKSSSKISAKWKQVGGGKASNFEEEYSVCVGIAWQIRDLLKLEDTMKAVLESQHLESLFLALNTISEISILQSSHCEYMDVSPLLAYTALSLHMTLENVSLNTKDCSSKRIDASNSSGSNLKASEKLFAASDSKKSGRSFSESKHSKNTRKPRQKEHEADATGRNDAGSVITEPKRLSNKVKMLTTVLQFMTDAATLGFVFHNHEWGLKFTSNYMRHIASTLKQQHNNRIHLEEEDVKDTILCLKSSFTYAAKLLSLALKDITEDSPPQAQVFVLANDMLDMITSIELYLGTSYAARLVAAAKPWLPDLVLALGSGHMLKQTQGESEQKTSTDYIRLHFPSWLLVLSKAELSELDKIGLEEDDGEDSGLEEFPAFRKLVEVILLLVKRNPIVLDAVGEIFLIGSLVGLEGKDYGLLLGLLHFVCVKLFRHDDREWGDTMSAFLHEIYPQLERHIDEESHEDGRQKLESARALLEPFWNKTGNLFSEADE</sequence>
<dbReference type="PANTHER" id="PTHR16199">
    <property type="entry name" value="CONDENSIN-2 COMPLEX SUBUNIT G2"/>
    <property type="match status" value="1"/>
</dbReference>
<dbReference type="GO" id="GO:0000796">
    <property type="term" value="C:condensin complex"/>
    <property type="evidence" value="ECO:0007669"/>
    <property type="project" value="TreeGrafter"/>
</dbReference>
<name>A0AA87ZVW8_FICCA</name>
<feature type="compositionally biased region" description="Basic and acidic residues" evidence="1">
    <location>
        <begin position="86"/>
        <end position="104"/>
    </location>
</feature>
<dbReference type="EMBL" id="BTGU01000004">
    <property type="protein sequence ID" value="GMN34363.1"/>
    <property type="molecule type" value="Genomic_DNA"/>
</dbReference>
<dbReference type="PROSITE" id="PS51450">
    <property type="entry name" value="LRR"/>
    <property type="match status" value="1"/>
</dbReference>
<keyword evidence="3" id="KW-1185">Reference proteome</keyword>
<evidence type="ECO:0000313" key="2">
    <source>
        <dbReference type="EMBL" id="GMN34363.1"/>
    </source>
</evidence>
<dbReference type="Pfam" id="PF12422">
    <property type="entry name" value="Condensin2nSMC"/>
    <property type="match status" value="1"/>
</dbReference>
<dbReference type="InterPro" id="IPR016024">
    <property type="entry name" value="ARM-type_fold"/>
</dbReference>
<proteinExistence type="predicted"/>